<organism evidence="6">
    <name type="scientific">marine sediment metagenome</name>
    <dbReference type="NCBI Taxonomy" id="412755"/>
    <lineage>
        <taxon>unclassified sequences</taxon>
        <taxon>metagenomes</taxon>
        <taxon>ecological metagenomes</taxon>
    </lineage>
</organism>
<sequence length="107" mass="11947">MKRIRKNDTVEVRVGEDAGKRGRVLRVFAGESRVVVEGVNMVSRHVRRSAQYPMGARVRREAPLALSNVLVVCPRCDRGVRVGYQGSQGEKARVCKRCGESIPVVRE</sequence>
<comment type="caution">
    <text evidence="6">The sequence shown here is derived from an EMBL/GenBank/DDBJ whole genome shotgun (WGS) entry which is preliminary data.</text>
</comment>
<dbReference type="Pfam" id="PF00467">
    <property type="entry name" value="KOW"/>
    <property type="match status" value="1"/>
</dbReference>
<accession>X1EYG6</accession>
<dbReference type="InterPro" id="IPR003256">
    <property type="entry name" value="Ribosomal_uL24"/>
</dbReference>
<evidence type="ECO:0000259" key="5">
    <source>
        <dbReference type="Pfam" id="PF17136"/>
    </source>
</evidence>
<dbReference type="Pfam" id="PF17136">
    <property type="entry name" value="ribosomal_L24"/>
    <property type="match status" value="1"/>
</dbReference>
<dbReference type="InterPro" id="IPR014722">
    <property type="entry name" value="Rib_uL2_dom2"/>
</dbReference>
<dbReference type="HAMAP" id="MF_01326_B">
    <property type="entry name" value="Ribosomal_uL24_B"/>
    <property type="match status" value="1"/>
</dbReference>
<keyword evidence="2" id="KW-0689">Ribosomal protein</keyword>
<keyword evidence="3" id="KW-0687">Ribonucleoprotein</keyword>
<evidence type="ECO:0000256" key="3">
    <source>
        <dbReference type="ARBA" id="ARBA00023274"/>
    </source>
</evidence>
<dbReference type="EMBL" id="BARU01008162">
    <property type="protein sequence ID" value="GAH37602.1"/>
    <property type="molecule type" value="Genomic_DNA"/>
</dbReference>
<dbReference type="NCBIfam" id="TIGR01079">
    <property type="entry name" value="rplX_bact"/>
    <property type="match status" value="1"/>
</dbReference>
<dbReference type="PANTHER" id="PTHR12903">
    <property type="entry name" value="MITOCHONDRIAL RIBOSOMAL PROTEIN L24"/>
    <property type="match status" value="1"/>
</dbReference>
<evidence type="ECO:0000256" key="1">
    <source>
        <dbReference type="ARBA" id="ARBA00010618"/>
    </source>
</evidence>
<name>X1EYG6_9ZZZZ</name>
<reference evidence="6" key="1">
    <citation type="journal article" date="2014" name="Front. Microbiol.">
        <title>High frequency of phylogenetically diverse reductive dehalogenase-homologous genes in deep subseafloor sedimentary metagenomes.</title>
        <authorList>
            <person name="Kawai M."/>
            <person name="Futagami T."/>
            <person name="Toyoda A."/>
            <person name="Takaki Y."/>
            <person name="Nishi S."/>
            <person name="Hori S."/>
            <person name="Arai W."/>
            <person name="Tsubouchi T."/>
            <person name="Morono Y."/>
            <person name="Uchiyama I."/>
            <person name="Ito T."/>
            <person name="Fujiyama A."/>
            <person name="Inagaki F."/>
            <person name="Takami H."/>
        </authorList>
    </citation>
    <scope>NUCLEOTIDE SEQUENCE</scope>
    <source>
        <strain evidence="6">Expedition CK06-06</strain>
    </source>
</reference>
<dbReference type="InterPro" id="IPR005824">
    <property type="entry name" value="KOW"/>
</dbReference>
<dbReference type="GO" id="GO:0003735">
    <property type="term" value="F:structural constituent of ribosome"/>
    <property type="evidence" value="ECO:0007669"/>
    <property type="project" value="InterPro"/>
</dbReference>
<evidence type="ECO:0008006" key="7">
    <source>
        <dbReference type="Google" id="ProtNLM"/>
    </source>
</evidence>
<dbReference type="InterPro" id="IPR057264">
    <property type="entry name" value="Ribosomal_uL24_C"/>
</dbReference>
<dbReference type="SUPFAM" id="SSF50104">
    <property type="entry name" value="Translation proteins SH3-like domain"/>
    <property type="match status" value="1"/>
</dbReference>
<protein>
    <recommendedName>
        <fullName evidence="7">KOW domain-containing protein</fullName>
    </recommendedName>
</protein>
<dbReference type="AlphaFoldDB" id="X1EYG6"/>
<gene>
    <name evidence="6" type="ORF">S03H2_16016</name>
</gene>
<dbReference type="InterPro" id="IPR008991">
    <property type="entry name" value="Translation_prot_SH3-like_sf"/>
</dbReference>
<dbReference type="GO" id="GO:0006412">
    <property type="term" value="P:translation"/>
    <property type="evidence" value="ECO:0007669"/>
    <property type="project" value="InterPro"/>
</dbReference>
<dbReference type="GO" id="GO:0005840">
    <property type="term" value="C:ribosome"/>
    <property type="evidence" value="ECO:0007669"/>
    <property type="project" value="UniProtKB-KW"/>
</dbReference>
<dbReference type="Gene3D" id="2.30.30.30">
    <property type="match status" value="1"/>
</dbReference>
<dbReference type="GO" id="GO:0003723">
    <property type="term" value="F:RNA binding"/>
    <property type="evidence" value="ECO:0007669"/>
    <property type="project" value="InterPro"/>
</dbReference>
<dbReference type="CDD" id="cd06089">
    <property type="entry name" value="KOW_RPL26"/>
    <property type="match status" value="1"/>
</dbReference>
<evidence type="ECO:0000259" key="4">
    <source>
        <dbReference type="Pfam" id="PF00467"/>
    </source>
</evidence>
<dbReference type="InterPro" id="IPR041988">
    <property type="entry name" value="Ribosomal_uL24_KOW"/>
</dbReference>
<feature type="domain" description="Large ribosomal subunit protein uL24 C-terminal" evidence="5">
    <location>
        <begin position="39"/>
        <end position="102"/>
    </location>
</feature>
<dbReference type="GO" id="GO:1990904">
    <property type="term" value="C:ribonucleoprotein complex"/>
    <property type="evidence" value="ECO:0007669"/>
    <property type="project" value="UniProtKB-KW"/>
</dbReference>
<proteinExistence type="inferred from homology"/>
<feature type="domain" description="KOW" evidence="4">
    <location>
        <begin position="6"/>
        <end position="37"/>
    </location>
</feature>
<comment type="similarity">
    <text evidence="1">Belongs to the universal ribosomal protein uL24 family.</text>
</comment>
<evidence type="ECO:0000313" key="6">
    <source>
        <dbReference type="EMBL" id="GAH37602.1"/>
    </source>
</evidence>
<evidence type="ECO:0000256" key="2">
    <source>
        <dbReference type="ARBA" id="ARBA00022980"/>
    </source>
</evidence>